<feature type="compositionally biased region" description="Gly residues" evidence="1">
    <location>
        <begin position="22"/>
        <end position="31"/>
    </location>
</feature>
<protein>
    <submittedName>
        <fullName evidence="2">Uncharacterized protein</fullName>
    </submittedName>
</protein>
<evidence type="ECO:0000313" key="3">
    <source>
        <dbReference type="Proteomes" id="UP000321947"/>
    </source>
</evidence>
<feature type="region of interest" description="Disordered" evidence="1">
    <location>
        <begin position="1"/>
        <end position="35"/>
    </location>
</feature>
<dbReference type="Proteomes" id="UP000321947">
    <property type="component" value="Unassembled WGS sequence"/>
</dbReference>
<reference evidence="2 3" key="1">
    <citation type="submission" date="2019-08" db="EMBL/GenBank/DDBJ databases">
        <title>Draft genome sequences of two oriental melons (Cucumis melo L. var makuwa).</title>
        <authorList>
            <person name="Kwon S.-Y."/>
        </authorList>
    </citation>
    <scope>NUCLEOTIDE SEQUENCE [LARGE SCALE GENOMIC DNA]</scope>
    <source>
        <strain evidence="3">cv. Chang Bougi</strain>
        <tissue evidence="2">Leaf</tissue>
    </source>
</reference>
<dbReference type="EMBL" id="SSTD01018828">
    <property type="protein sequence ID" value="TYJ97507.1"/>
    <property type="molecule type" value="Genomic_DNA"/>
</dbReference>
<evidence type="ECO:0000256" key="1">
    <source>
        <dbReference type="SAM" id="MobiDB-lite"/>
    </source>
</evidence>
<sequence>MVREQEGQIRSTREKGKLAHLGVGGGGGSTTGDGTMRIRVGQRARSMWLKNWDGRAWYTKDQFVLGVLLGSPKTRHIPKGSQIAHVRERASSGVPLFRTLIESEGKGRGKLANDKEGSVTYHMGTQFCFRGIPYIYGCRAVDNVGEATRKEGSSDEKSVASDEEDKEVQVVVCARNLVSFGFEPSMK</sequence>
<accession>A0A5D3BEF7</accession>
<evidence type="ECO:0000313" key="2">
    <source>
        <dbReference type="EMBL" id="TYJ97507.1"/>
    </source>
</evidence>
<dbReference type="AlphaFoldDB" id="A0A5D3BEF7"/>
<gene>
    <name evidence="2" type="ORF">E5676_scaffold85G00130</name>
</gene>
<organism evidence="2 3">
    <name type="scientific">Cucumis melo var. makuwa</name>
    <name type="common">Oriental melon</name>
    <dbReference type="NCBI Taxonomy" id="1194695"/>
    <lineage>
        <taxon>Eukaryota</taxon>
        <taxon>Viridiplantae</taxon>
        <taxon>Streptophyta</taxon>
        <taxon>Embryophyta</taxon>
        <taxon>Tracheophyta</taxon>
        <taxon>Spermatophyta</taxon>
        <taxon>Magnoliopsida</taxon>
        <taxon>eudicotyledons</taxon>
        <taxon>Gunneridae</taxon>
        <taxon>Pentapetalae</taxon>
        <taxon>rosids</taxon>
        <taxon>fabids</taxon>
        <taxon>Cucurbitales</taxon>
        <taxon>Cucurbitaceae</taxon>
        <taxon>Benincaseae</taxon>
        <taxon>Cucumis</taxon>
    </lineage>
</organism>
<feature type="compositionally biased region" description="Basic and acidic residues" evidence="1">
    <location>
        <begin position="1"/>
        <end position="17"/>
    </location>
</feature>
<comment type="caution">
    <text evidence="2">The sequence shown here is derived from an EMBL/GenBank/DDBJ whole genome shotgun (WGS) entry which is preliminary data.</text>
</comment>
<name>A0A5D3BEF7_CUCMM</name>
<proteinExistence type="predicted"/>